<proteinExistence type="evidence at transcript level"/>
<evidence type="ECO:0000256" key="1">
    <source>
        <dbReference type="ARBA" id="ARBA00008356"/>
    </source>
</evidence>
<name>A0A6F9D9Q9_9ASCI</name>
<dbReference type="InterPro" id="IPR014939">
    <property type="entry name" value="CDT1_Gemini-bd-like"/>
</dbReference>
<organism evidence="5">
    <name type="scientific">Phallusia mammillata</name>
    <dbReference type="NCBI Taxonomy" id="59560"/>
    <lineage>
        <taxon>Eukaryota</taxon>
        <taxon>Metazoa</taxon>
        <taxon>Chordata</taxon>
        <taxon>Tunicata</taxon>
        <taxon>Ascidiacea</taxon>
        <taxon>Phlebobranchia</taxon>
        <taxon>Ascidiidae</taxon>
        <taxon>Phallusia</taxon>
    </lineage>
</organism>
<dbReference type="PANTHER" id="PTHR28637:SF1">
    <property type="entry name" value="DNA REPLICATION FACTOR CDT1"/>
    <property type="match status" value="1"/>
</dbReference>
<dbReference type="GO" id="GO:0005634">
    <property type="term" value="C:nucleus"/>
    <property type="evidence" value="ECO:0007669"/>
    <property type="project" value="TreeGrafter"/>
</dbReference>
<dbReference type="EMBL" id="LR783803">
    <property type="protein sequence ID" value="CAB3229571.1"/>
    <property type="molecule type" value="mRNA"/>
</dbReference>
<evidence type="ECO:0000259" key="4">
    <source>
        <dbReference type="SMART" id="SM01075"/>
    </source>
</evidence>
<dbReference type="GO" id="GO:0003677">
    <property type="term" value="F:DNA binding"/>
    <property type="evidence" value="ECO:0007669"/>
    <property type="project" value="InterPro"/>
</dbReference>
<feature type="region of interest" description="Disordered" evidence="3">
    <location>
        <begin position="1"/>
        <end position="202"/>
    </location>
</feature>
<feature type="compositionally biased region" description="Basic and acidic residues" evidence="3">
    <location>
        <begin position="177"/>
        <end position="190"/>
    </location>
</feature>
<keyword evidence="2" id="KW-0131">Cell cycle</keyword>
<dbReference type="Pfam" id="PF16679">
    <property type="entry name" value="CDT1_C"/>
    <property type="match status" value="1"/>
</dbReference>
<dbReference type="GO" id="GO:0070182">
    <property type="term" value="F:DNA polymerase binding"/>
    <property type="evidence" value="ECO:0007669"/>
    <property type="project" value="TreeGrafter"/>
</dbReference>
<dbReference type="GO" id="GO:0000278">
    <property type="term" value="P:mitotic cell cycle"/>
    <property type="evidence" value="ECO:0007669"/>
    <property type="project" value="TreeGrafter"/>
</dbReference>
<reference evidence="5" key="1">
    <citation type="submission" date="2020-04" db="EMBL/GenBank/DDBJ databases">
        <authorList>
            <person name="Neveu A P."/>
        </authorList>
    </citation>
    <scope>NUCLEOTIDE SEQUENCE</scope>
    <source>
        <tissue evidence="5">Whole embryo</tissue>
    </source>
</reference>
<dbReference type="Gene3D" id="1.10.10.1420">
    <property type="entry name" value="DNA replication factor Cdt1, C-terminal WH domain"/>
    <property type="match status" value="1"/>
</dbReference>
<dbReference type="SMART" id="SM01075">
    <property type="entry name" value="CDT1"/>
    <property type="match status" value="1"/>
</dbReference>
<comment type="similarity">
    <text evidence="1">Belongs to the Cdt1 family.</text>
</comment>
<evidence type="ECO:0000313" key="5">
    <source>
        <dbReference type="EMBL" id="CAB3229571.1"/>
    </source>
</evidence>
<dbReference type="GO" id="GO:0071163">
    <property type="term" value="P:DNA replication preinitiation complex assembly"/>
    <property type="evidence" value="ECO:0007669"/>
    <property type="project" value="InterPro"/>
</dbReference>
<dbReference type="Pfam" id="PF08839">
    <property type="entry name" value="CDT1"/>
    <property type="match status" value="1"/>
</dbReference>
<sequence length="685" mass="77614">MAQQAVVTDYFTRKRQRDTLQDAKRKRTGPAVQSELEVEKSVDAVQEVKKKTREAKTAKAPTRVTRATTKKSKKSTNKTLDEYLSPKSILKQNSTVSEKSPAKDKISSKTSEPCSISPPVSPSKRSCNDTDEDPGKKRGRASPTSKEQNESISAQSNTMATLNKKSSQVKVTRNARKRLELKENKDDSKSCEQPTATNIEEDTLVTVKNKLSTRSLRTRGKQGDVSNAVNIAEKLLAKKKESKETIQESLKSKSNLKDLQETLLKMRDAKKKAKATKSKSKAEKESNKSAEVVKVVKKKDYAYSRFHTLAQEIPKGLALPFKYKILQEMFRSADTVIGMLFNRQETATWMKVQHSVKDMINKNFEKKDLGQIKHVFPEAYLYRQEKGIPTYSDHMKSSDYQLTLEPILDSEELELLENQAKKLTSGMLVRRRHHFHLQLLDIVKSHHQAFLSSLDPSVTVENSKLRRWHPQFKVDQVPDIPLDDLPLPPDHEQKKCYSAKEVLDKAKDRLTKKAVDALKKVAEKCVKTPDKVKEGCIEENNNVTPVKKTPKPAIKGVSKSLLDKIREKEADKKLRLMIRSDEDDKKLDMMRQLPDIAKALRMLFITEKKGALPLDYVAFKLIAACPSVCTSASSESYVRLMAKEADLLISIANIRKQEYVKLDKNVQLNDVVAQINNKVKVAERS</sequence>
<protein>
    <submittedName>
        <fullName evidence="5">DNA replication factor Cdt1</fullName>
    </submittedName>
</protein>
<dbReference type="InterPro" id="IPR038090">
    <property type="entry name" value="Cdt1_C_WH_dom_sf"/>
</dbReference>
<dbReference type="InterPro" id="IPR032054">
    <property type="entry name" value="Cdt1_C"/>
</dbReference>
<dbReference type="SUPFAM" id="SSF46785">
    <property type="entry name" value="Winged helix' DNA-binding domain"/>
    <property type="match status" value="1"/>
</dbReference>
<dbReference type="GO" id="GO:0030174">
    <property type="term" value="P:regulation of DNA-templated DNA replication initiation"/>
    <property type="evidence" value="ECO:0007669"/>
    <property type="project" value="InterPro"/>
</dbReference>
<dbReference type="InterPro" id="IPR045173">
    <property type="entry name" value="Cdt1"/>
</dbReference>
<dbReference type="CDD" id="cd08674">
    <property type="entry name" value="Cdt1_m"/>
    <property type="match status" value="1"/>
</dbReference>
<dbReference type="PANTHER" id="PTHR28637">
    <property type="entry name" value="DNA REPLICATION FACTOR CDT1"/>
    <property type="match status" value="1"/>
</dbReference>
<dbReference type="GO" id="GO:0000076">
    <property type="term" value="P:DNA replication checkpoint signaling"/>
    <property type="evidence" value="ECO:0007669"/>
    <property type="project" value="TreeGrafter"/>
</dbReference>
<dbReference type="AlphaFoldDB" id="A0A6F9D9Q9"/>
<feature type="compositionally biased region" description="Low complexity" evidence="3">
    <location>
        <begin position="58"/>
        <end position="67"/>
    </location>
</feature>
<evidence type="ECO:0000256" key="3">
    <source>
        <dbReference type="SAM" id="MobiDB-lite"/>
    </source>
</evidence>
<accession>A0A6F9D9Q9</accession>
<dbReference type="InterPro" id="IPR036390">
    <property type="entry name" value="WH_DNA-bd_sf"/>
</dbReference>
<feature type="compositionally biased region" description="Basic and acidic residues" evidence="3">
    <location>
        <begin position="37"/>
        <end position="57"/>
    </location>
</feature>
<dbReference type="CDD" id="cd08767">
    <property type="entry name" value="Cdt1_c"/>
    <property type="match status" value="1"/>
</dbReference>
<feature type="compositionally biased region" description="Polar residues" evidence="3">
    <location>
        <begin position="142"/>
        <end position="171"/>
    </location>
</feature>
<feature type="domain" description="CDT1 Geminin-binding" evidence="4">
    <location>
        <begin position="319"/>
        <end position="487"/>
    </location>
</feature>
<gene>
    <name evidence="5" type="primary">Cdt1</name>
</gene>
<evidence type="ECO:0000256" key="2">
    <source>
        <dbReference type="ARBA" id="ARBA00023306"/>
    </source>
</evidence>